<accession>A0AAU9KAF9</accession>
<keyword evidence="2" id="KW-1185">Reference proteome</keyword>
<name>A0AAU9KAF9_9CILI</name>
<reference evidence="1" key="1">
    <citation type="submission" date="2021-09" db="EMBL/GenBank/DDBJ databases">
        <authorList>
            <consortium name="AG Swart"/>
            <person name="Singh M."/>
            <person name="Singh A."/>
            <person name="Seah K."/>
            <person name="Emmerich C."/>
        </authorList>
    </citation>
    <scope>NUCLEOTIDE SEQUENCE</scope>
    <source>
        <strain evidence="1">ATCC30299</strain>
    </source>
</reference>
<organism evidence="1 2">
    <name type="scientific">Blepharisma stoltei</name>
    <dbReference type="NCBI Taxonomy" id="1481888"/>
    <lineage>
        <taxon>Eukaryota</taxon>
        <taxon>Sar</taxon>
        <taxon>Alveolata</taxon>
        <taxon>Ciliophora</taxon>
        <taxon>Postciliodesmatophora</taxon>
        <taxon>Heterotrichea</taxon>
        <taxon>Heterotrichida</taxon>
        <taxon>Blepharismidae</taxon>
        <taxon>Blepharisma</taxon>
    </lineage>
</organism>
<evidence type="ECO:0000313" key="2">
    <source>
        <dbReference type="Proteomes" id="UP001162131"/>
    </source>
</evidence>
<proteinExistence type="predicted"/>
<protein>
    <submittedName>
        <fullName evidence="1">Uncharacterized protein</fullName>
    </submittedName>
</protein>
<dbReference type="AlphaFoldDB" id="A0AAU9KAF9"/>
<dbReference type="EMBL" id="CAJZBQ010000058">
    <property type="protein sequence ID" value="CAG9334681.1"/>
    <property type="molecule type" value="Genomic_DNA"/>
</dbReference>
<evidence type="ECO:0000313" key="1">
    <source>
        <dbReference type="EMBL" id="CAG9334681.1"/>
    </source>
</evidence>
<comment type="caution">
    <text evidence="1">The sequence shown here is derived from an EMBL/GenBank/DDBJ whole genome shotgun (WGS) entry which is preliminary data.</text>
</comment>
<sequence length="90" mass="10796">MNVTLFEDCLIYELERQQLRAELGRVDRSMLNFRITDIVLYSYDFQKLLSRLGSFHPLIVKKNNKSIEVKEKNSSLLNETFKIYFEKLME</sequence>
<dbReference type="Proteomes" id="UP001162131">
    <property type="component" value="Unassembled WGS sequence"/>
</dbReference>
<gene>
    <name evidence="1" type="ORF">BSTOLATCC_MIC61318</name>
</gene>